<feature type="transmembrane region" description="Helical" evidence="9">
    <location>
        <begin position="282"/>
        <end position="300"/>
    </location>
</feature>
<feature type="transmembrane region" description="Helical" evidence="9">
    <location>
        <begin position="474"/>
        <end position="497"/>
    </location>
</feature>
<feature type="transmembrane region" description="Helical" evidence="9">
    <location>
        <begin position="312"/>
        <end position="334"/>
    </location>
</feature>
<feature type="transmembrane region" description="Helical" evidence="9">
    <location>
        <begin position="215"/>
        <end position="236"/>
    </location>
</feature>
<keyword evidence="8 9" id="KW-0472">Membrane</keyword>
<feature type="transmembrane region" description="Helical" evidence="9">
    <location>
        <begin position="243"/>
        <end position="262"/>
    </location>
</feature>
<feature type="transmembrane region" description="Helical" evidence="9">
    <location>
        <begin position="413"/>
        <end position="437"/>
    </location>
</feature>
<feature type="transmembrane region" description="Helical" evidence="9">
    <location>
        <begin position="72"/>
        <end position="91"/>
    </location>
</feature>
<dbReference type="PANTHER" id="PTHR32024:SF2">
    <property type="entry name" value="TRK SYSTEM POTASSIUM UPTAKE PROTEIN TRKG-RELATED"/>
    <property type="match status" value="1"/>
</dbReference>
<feature type="transmembrane region" description="Helical" evidence="9">
    <location>
        <begin position="39"/>
        <end position="60"/>
    </location>
</feature>
<evidence type="ECO:0000256" key="6">
    <source>
        <dbReference type="ARBA" id="ARBA00022989"/>
    </source>
</evidence>
<evidence type="ECO:0000256" key="5">
    <source>
        <dbReference type="ARBA" id="ARBA00022692"/>
    </source>
</evidence>
<keyword evidence="11" id="KW-1185">Reference proteome</keyword>
<dbReference type="GO" id="GO:0005886">
    <property type="term" value="C:plasma membrane"/>
    <property type="evidence" value="ECO:0007669"/>
    <property type="project" value="UniProtKB-SubCell"/>
</dbReference>
<keyword evidence="7" id="KW-0406">Ion transport</keyword>
<feature type="transmembrane region" description="Helical" evidence="9">
    <location>
        <begin position="129"/>
        <end position="151"/>
    </location>
</feature>
<keyword evidence="6 9" id="KW-1133">Transmembrane helix</keyword>
<gene>
    <name evidence="10" type="ORF">GR167_01150</name>
</gene>
<dbReference type="RefSeq" id="WP_160971603.1">
    <property type="nucleotide sequence ID" value="NZ_WWEN01000001.1"/>
</dbReference>
<feature type="transmembrane region" description="Helical" evidence="9">
    <location>
        <begin position="192"/>
        <end position="209"/>
    </location>
</feature>
<comment type="similarity">
    <text evidence="2">Belongs to the TrkH potassium transport family.</text>
</comment>
<dbReference type="GO" id="GO:0008324">
    <property type="term" value="F:monoatomic cation transmembrane transporter activity"/>
    <property type="evidence" value="ECO:0007669"/>
    <property type="project" value="InterPro"/>
</dbReference>
<dbReference type="GO" id="GO:0030001">
    <property type="term" value="P:metal ion transport"/>
    <property type="evidence" value="ECO:0007669"/>
    <property type="project" value="UniProtKB-ARBA"/>
</dbReference>
<sequence length="504" mass="54396">MTDRILNQPLFLLLMGIGSLAMFVPAAHATLLGSHYEARSFFYAGLLGFLVVVMVGLAMSSRQRKRGEMGNLLALFAGFSLLPLLLALPFYEALRTTSYLNAYVEMVSSLSTTGATLFEPERLSPTLHLWRAMVGWLGGLLMWVAAAAILAPLNLGGFEVTATAAPGQSDILHGRFERADPQRRILRVTAKLFPIYAGLTLALWIMLAVSGDRPLVALCHAMSVMATSGISPIGGVQEHGSAITGEVVMAMFMLFALSRLTFSTDTLNSKQRGIPTDPEFRLGILMVIGVPLLLFLRHWLGSYSMDEEQNLLLALRALWGGVFTTLSFLTTTGFESAEWGTARDWSGLNTPGLIFLGLAMVGGGVATTAGGVKLLRVWALYLNGLREMEKLVHPSSVGHSVGNSRRVRKQGAYIAWIFFMLFALSLTAFSLVFAAFGSSFENALVISVAALSTTGPLISLAPETEIVLTDLAPAAKLVFCGGMVLGRLEMLAIIALLSSDIWRR</sequence>
<dbReference type="Pfam" id="PF02386">
    <property type="entry name" value="TrkH"/>
    <property type="match status" value="1"/>
</dbReference>
<comment type="subcellular location">
    <subcellularLocation>
        <location evidence="1">Cell membrane</location>
        <topology evidence="1">Multi-pass membrane protein</topology>
    </subcellularLocation>
</comment>
<organism evidence="10 11">
    <name type="scientific">Thalassovita mangrovi</name>
    <dbReference type="NCBI Taxonomy" id="2692236"/>
    <lineage>
        <taxon>Bacteria</taxon>
        <taxon>Pseudomonadati</taxon>
        <taxon>Pseudomonadota</taxon>
        <taxon>Alphaproteobacteria</taxon>
        <taxon>Rhodobacterales</taxon>
        <taxon>Roseobacteraceae</taxon>
        <taxon>Thalassovita</taxon>
    </lineage>
</organism>
<comment type="caution">
    <text evidence="10">The sequence shown here is derived from an EMBL/GenBank/DDBJ whole genome shotgun (WGS) entry which is preliminary data.</text>
</comment>
<protein>
    <submittedName>
        <fullName evidence="10">TrkH family potassium uptake protein</fullName>
    </submittedName>
</protein>
<evidence type="ECO:0000256" key="9">
    <source>
        <dbReference type="SAM" id="Phobius"/>
    </source>
</evidence>
<evidence type="ECO:0000313" key="11">
    <source>
        <dbReference type="Proteomes" id="UP000479043"/>
    </source>
</evidence>
<evidence type="ECO:0000256" key="7">
    <source>
        <dbReference type="ARBA" id="ARBA00023065"/>
    </source>
</evidence>
<dbReference type="PANTHER" id="PTHR32024">
    <property type="entry name" value="TRK SYSTEM POTASSIUM UPTAKE PROTEIN TRKG-RELATED"/>
    <property type="match status" value="1"/>
</dbReference>
<accession>A0A6L8LCV8</accession>
<reference evidence="10 11" key="1">
    <citation type="submission" date="2020-01" db="EMBL/GenBank/DDBJ databases">
        <authorList>
            <person name="Chen S."/>
        </authorList>
    </citation>
    <scope>NUCLEOTIDE SEQUENCE [LARGE SCALE GENOMIC DNA]</scope>
    <source>
        <strain evidence="10 11">GS-10</strain>
    </source>
</reference>
<dbReference type="AlphaFoldDB" id="A0A6L8LCV8"/>
<evidence type="ECO:0000256" key="1">
    <source>
        <dbReference type="ARBA" id="ARBA00004651"/>
    </source>
</evidence>
<keyword evidence="3" id="KW-0813">Transport</keyword>
<keyword evidence="5 9" id="KW-0812">Transmembrane</keyword>
<name>A0A6L8LCV8_9RHOB</name>
<evidence type="ECO:0000256" key="8">
    <source>
        <dbReference type="ARBA" id="ARBA00023136"/>
    </source>
</evidence>
<dbReference type="Proteomes" id="UP000479043">
    <property type="component" value="Unassembled WGS sequence"/>
</dbReference>
<dbReference type="EMBL" id="WWEN01000001">
    <property type="protein sequence ID" value="MYM53894.1"/>
    <property type="molecule type" value="Genomic_DNA"/>
</dbReference>
<keyword evidence="4" id="KW-1003">Cell membrane</keyword>
<dbReference type="InterPro" id="IPR003445">
    <property type="entry name" value="Cat_transpt"/>
</dbReference>
<evidence type="ECO:0000313" key="10">
    <source>
        <dbReference type="EMBL" id="MYM53894.1"/>
    </source>
</evidence>
<evidence type="ECO:0000256" key="4">
    <source>
        <dbReference type="ARBA" id="ARBA00022475"/>
    </source>
</evidence>
<proteinExistence type="inferred from homology"/>
<evidence type="ECO:0000256" key="2">
    <source>
        <dbReference type="ARBA" id="ARBA00009137"/>
    </source>
</evidence>
<evidence type="ECO:0000256" key="3">
    <source>
        <dbReference type="ARBA" id="ARBA00022448"/>
    </source>
</evidence>
<feature type="transmembrane region" description="Helical" evidence="9">
    <location>
        <begin position="354"/>
        <end position="381"/>
    </location>
</feature>